<dbReference type="InterPro" id="IPR023184">
    <property type="entry name" value="Ubol_cytC_Rdtase_hinge_dom"/>
</dbReference>
<dbReference type="InterPro" id="IPR003422">
    <property type="entry name" value="Cyt_b-c1_6"/>
</dbReference>
<proteinExistence type="inferred from homology"/>
<evidence type="ECO:0000256" key="5">
    <source>
        <dbReference type="ARBA" id="ARBA00022792"/>
    </source>
</evidence>
<evidence type="ECO:0000256" key="3">
    <source>
        <dbReference type="ARBA" id="ARBA00022448"/>
    </source>
</evidence>
<evidence type="ECO:0000256" key="6">
    <source>
        <dbReference type="ARBA" id="ARBA00022982"/>
    </source>
</evidence>
<dbReference type="GO" id="GO:0005743">
    <property type="term" value="C:mitochondrial inner membrane"/>
    <property type="evidence" value="ECO:0007669"/>
    <property type="project" value="UniProtKB-SubCell"/>
</dbReference>
<feature type="compositionally biased region" description="Acidic residues" evidence="9">
    <location>
        <begin position="16"/>
        <end position="41"/>
    </location>
</feature>
<protein>
    <recommendedName>
        <fullName evidence="10">Ubiquinol-cytochrome C reductase hinge domain-containing protein</fullName>
    </recommendedName>
</protein>
<dbReference type="PANTHER" id="PTHR15336:SF0">
    <property type="entry name" value="CYTOCHROME B-C1 COMPLEX SUBUNIT 6, MITOCHONDRIAL"/>
    <property type="match status" value="1"/>
</dbReference>
<dbReference type="GO" id="GO:0045275">
    <property type="term" value="C:respiratory chain complex III"/>
    <property type="evidence" value="ECO:0000318"/>
    <property type="project" value="GO_Central"/>
</dbReference>
<name>A7S8G0_NEMVE</name>
<organism evidence="11 12">
    <name type="scientific">Nematostella vectensis</name>
    <name type="common">Starlet sea anemone</name>
    <dbReference type="NCBI Taxonomy" id="45351"/>
    <lineage>
        <taxon>Eukaryota</taxon>
        <taxon>Metazoa</taxon>
        <taxon>Cnidaria</taxon>
        <taxon>Anthozoa</taxon>
        <taxon>Hexacorallia</taxon>
        <taxon>Actiniaria</taxon>
        <taxon>Edwardsiidae</taxon>
        <taxon>Nematostella</taxon>
    </lineage>
</organism>
<dbReference type="EMBL" id="DS469598">
    <property type="protein sequence ID" value="EDO39977.1"/>
    <property type="molecule type" value="Genomic_DNA"/>
</dbReference>
<evidence type="ECO:0000256" key="7">
    <source>
        <dbReference type="ARBA" id="ARBA00023128"/>
    </source>
</evidence>
<comment type="subcellular location">
    <subcellularLocation>
        <location evidence="1">Mitochondrion inner membrane</location>
        <topology evidence="1">Peripheral membrane protein</topology>
        <orientation evidence="1">Intermembrane side</orientation>
    </subcellularLocation>
</comment>
<dbReference type="FunFam" id="1.10.287.20:FF:000005">
    <property type="entry name" value="Cytochrome b-c1 complex subunit 6"/>
    <property type="match status" value="1"/>
</dbReference>
<dbReference type="OMA" id="NTCNDRV"/>
<keyword evidence="4" id="KW-0679">Respiratory chain</keyword>
<dbReference type="Pfam" id="PF02320">
    <property type="entry name" value="UCR_hinge"/>
    <property type="match status" value="1"/>
</dbReference>
<dbReference type="STRING" id="45351.A7S8G0"/>
<dbReference type="AlphaFoldDB" id="A7S8G0"/>
<keyword evidence="8" id="KW-0472">Membrane</keyword>
<dbReference type="SUPFAM" id="SSF81531">
    <property type="entry name" value="Non-heme 11 kDa protein of cytochrome bc1 complex (Ubiquinol-cytochrome c reductase)"/>
    <property type="match status" value="1"/>
</dbReference>
<comment type="similarity">
    <text evidence="2">Belongs to the UQCRH/QCR6 family.</text>
</comment>
<keyword evidence="6" id="KW-0249">Electron transport</keyword>
<feature type="region of interest" description="Disordered" evidence="9">
    <location>
        <begin position="1"/>
        <end position="47"/>
    </location>
</feature>
<dbReference type="OrthoDB" id="405848at2759"/>
<evidence type="ECO:0000256" key="2">
    <source>
        <dbReference type="ARBA" id="ARBA00006498"/>
    </source>
</evidence>
<gene>
    <name evidence="11" type="ORF">NEMVEDRAFT_v1g243558</name>
</gene>
<keyword evidence="7" id="KW-0496">Mitochondrion</keyword>
<dbReference type="InterPro" id="IPR036811">
    <property type="entry name" value="Ubol_cytC_Rdtase_hinge_dom_sf"/>
</dbReference>
<keyword evidence="12" id="KW-1185">Reference proteome</keyword>
<dbReference type="Gene3D" id="1.10.287.20">
    <property type="entry name" value="Ubiquinol-cytochrome C reductase hinge domain"/>
    <property type="match status" value="1"/>
</dbReference>
<dbReference type="eggNOG" id="KOG4763">
    <property type="taxonomic scope" value="Eukaryota"/>
</dbReference>
<evidence type="ECO:0000256" key="9">
    <source>
        <dbReference type="SAM" id="MobiDB-lite"/>
    </source>
</evidence>
<evidence type="ECO:0000313" key="12">
    <source>
        <dbReference type="Proteomes" id="UP000001593"/>
    </source>
</evidence>
<accession>A7S8G0</accession>
<keyword evidence="5" id="KW-0999">Mitochondrion inner membrane</keyword>
<dbReference type="Proteomes" id="UP000001593">
    <property type="component" value="Unassembled WGS sequence"/>
</dbReference>
<keyword evidence="3" id="KW-0813">Transport</keyword>
<evidence type="ECO:0000256" key="1">
    <source>
        <dbReference type="ARBA" id="ARBA00004137"/>
    </source>
</evidence>
<reference evidence="11 12" key="1">
    <citation type="journal article" date="2007" name="Science">
        <title>Sea anemone genome reveals ancestral eumetazoan gene repertoire and genomic organization.</title>
        <authorList>
            <person name="Putnam N.H."/>
            <person name="Srivastava M."/>
            <person name="Hellsten U."/>
            <person name="Dirks B."/>
            <person name="Chapman J."/>
            <person name="Salamov A."/>
            <person name="Terry A."/>
            <person name="Shapiro H."/>
            <person name="Lindquist E."/>
            <person name="Kapitonov V.V."/>
            <person name="Jurka J."/>
            <person name="Genikhovich G."/>
            <person name="Grigoriev I.V."/>
            <person name="Lucas S.M."/>
            <person name="Steele R.E."/>
            <person name="Finnerty J.R."/>
            <person name="Technau U."/>
            <person name="Martindale M.Q."/>
            <person name="Rokhsar D.S."/>
        </authorList>
    </citation>
    <scope>NUCLEOTIDE SEQUENCE [LARGE SCALE GENOMIC DNA]</scope>
    <source>
        <strain evidence="12">CH2 X CH6</strain>
    </source>
</reference>
<evidence type="ECO:0000259" key="10">
    <source>
        <dbReference type="Pfam" id="PF02320"/>
    </source>
</evidence>
<dbReference type="GO" id="GO:0006122">
    <property type="term" value="P:mitochondrial electron transport, ubiquinol to cytochrome c"/>
    <property type="evidence" value="ECO:0000318"/>
    <property type="project" value="GO_Central"/>
</dbReference>
<sequence>MAVGNENETLDHEIVEETMSDPDPEEENEEEEEEEEEDLVDPMDAIRESCEEKPECSKLKLELSNCEERVNSKSSTTETCAQELLDFMHCRDHCVSKSLFNKLK</sequence>
<evidence type="ECO:0000313" key="11">
    <source>
        <dbReference type="EMBL" id="EDO39977.1"/>
    </source>
</evidence>
<dbReference type="PANTHER" id="PTHR15336">
    <property type="entry name" value="UBIQUINOL-CYTOCHROME C REDUCTASE COMPLEX 7.8 KDA PROTEIN"/>
    <property type="match status" value="1"/>
</dbReference>
<evidence type="ECO:0000256" key="4">
    <source>
        <dbReference type="ARBA" id="ARBA00022660"/>
    </source>
</evidence>
<feature type="domain" description="Ubiquinol-cytochrome C reductase hinge" evidence="10">
    <location>
        <begin position="41"/>
        <end position="104"/>
    </location>
</feature>
<dbReference type="PhylomeDB" id="A7S8G0"/>
<dbReference type="HOGENOM" id="CLU_115913_3_0_1"/>
<dbReference type="InParanoid" id="A7S8G0"/>
<evidence type="ECO:0000256" key="8">
    <source>
        <dbReference type="ARBA" id="ARBA00023136"/>
    </source>
</evidence>
<dbReference type="KEGG" id="nve:5511613"/>